<comment type="similarity">
    <text evidence="2 9 10">Belongs to the TonB-dependent receptor family.</text>
</comment>
<evidence type="ECO:0000256" key="9">
    <source>
        <dbReference type="PROSITE-ProRule" id="PRU01360"/>
    </source>
</evidence>
<evidence type="ECO:0000256" key="11">
    <source>
        <dbReference type="SAM" id="MobiDB-lite"/>
    </source>
</evidence>
<name>A0A378PRU6_MORBO</name>
<reference evidence="15 16" key="1">
    <citation type="submission" date="2018-06" db="EMBL/GenBank/DDBJ databases">
        <authorList>
            <consortium name="Pathogen Informatics"/>
            <person name="Doyle S."/>
        </authorList>
    </citation>
    <scope>NUCLEOTIDE SEQUENCE [LARGE SCALE GENOMIC DNA]</scope>
    <source>
        <strain evidence="15 16">NCTC9426</strain>
    </source>
</reference>
<feature type="signal peptide" evidence="12">
    <location>
        <begin position="1"/>
        <end position="26"/>
    </location>
</feature>
<evidence type="ECO:0000313" key="16">
    <source>
        <dbReference type="Proteomes" id="UP000254133"/>
    </source>
</evidence>
<dbReference type="GO" id="GO:0015344">
    <property type="term" value="F:siderophore uptake transmembrane transporter activity"/>
    <property type="evidence" value="ECO:0007669"/>
    <property type="project" value="TreeGrafter"/>
</dbReference>
<evidence type="ECO:0000256" key="12">
    <source>
        <dbReference type="SAM" id="SignalP"/>
    </source>
</evidence>
<dbReference type="Pfam" id="PF00593">
    <property type="entry name" value="TonB_dep_Rec_b-barrel"/>
    <property type="match status" value="1"/>
</dbReference>
<dbReference type="InterPro" id="IPR037066">
    <property type="entry name" value="Plug_dom_sf"/>
</dbReference>
<evidence type="ECO:0000256" key="4">
    <source>
        <dbReference type="ARBA" id="ARBA00022452"/>
    </source>
</evidence>
<dbReference type="PANTHER" id="PTHR30069">
    <property type="entry name" value="TONB-DEPENDENT OUTER MEMBRANE RECEPTOR"/>
    <property type="match status" value="1"/>
</dbReference>
<feature type="chain" id="PRO_5017077389" evidence="12">
    <location>
        <begin position="27"/>
        <end position="748"/>
    </location>
</feature>
<evidence type="ECO:0000256" key="1">
    <source>
        <dbReference type="ARBA" id="ARBA00004571"/>
    </source>
</evidence>
<evidence type="ECO:0000259" key="13">
    <source>
        <dbReference type="Pfam" id="PF00593"/>
    </source>
</evidence>
<dbReference type="PROSITE" id="PS52016">
    <property type="entry name" value="TONB_DEPENDENT_REC_3"/>
    <property type="match status" value="1"/>
</dbReference>
<dbReference type="Gene3D" id="2.40.170.20">
    <property type="entry name" value="TonB-dependent receptor, beta-barrel domain"/>
    <property type="match status" value="1"/>
</dbReference>
<dbReference type="RefSeq" id="WP_115369159.1">
    <property type="nucleotide sequence ID" value="NZ_UGPZ01000002.1"/>
</dbReference>
<evidence type="ECO:0000259" key="14">
    <source>
        <dbReference type="Pfam" id="PF07715"/>
    </source>
</evidence>
<keyword evidence="12" id="KW-0732">Signal</keyword>
<dbReference type="GO" id="GO:0009279">
    <property type="term" value="C:cell outer membrane"/>
    <property type="evidence" value="ECO:0007669"/>
    <property type="project" value="UniProtKB-SubCell"/>
</dbReference>
<evidence type="ECO:0000256" key="2">
    <source>
        <dbReference type="ARBA" id="ARBA00009810"/>
    </source>
</evidence>
<dbReference type="Pfam" id="PF07715">
    <property type="entry name" value="Plug"/>
    <property type="match status" value="1"/>
</dbReference>
<dbReference type="Proteomes" id="UP000254133">
    <property type="component" value="Unassembled WGS sequence"/>
</dbReference>
<keyword evidence="7 9" id="KW-0472">Membrane</keyword>
<dbReference type="Gene3D" id="2.170.130.10">
    <property type="entry name" value="TonB-dependent receptor, plug domain"/>
    <property type="match status" value="1"/>
</dbReference>
<accession>A0A378PRU6</accession>
<dbReference type="PANTHER" id="PTHR30069:SF41">
    <property type="entry name" value="HEME_HEMOPEXIN UTILIZATION PROTEIN C"/>
    <property type="match status" value="1"/>
</dbReference>
<sequence>MKQKTFALRHLTFAVIGTMTATVAMANTAESGPTVDLGHEVITIDRQGTKVKTNVVTLQEKDESTATGLRELLKSEPAIDFSGGNGTSSYLTMRGMGQNSIDVKVDNAYSDSQILYHQGRHILDPSLVKIVSVQKGAGSASAGIGATNGAIVAKTVDAQDLLKHTDKDWGVKVNAGYSSNDEHSYGVTGFGKADNFDFLISYNEASQDNYKPGKKTGQKDSATAPGKYRSPYTASTNPAPASECAYFTKEDGTITDTFCKDPNHPSDEVAFQAMDKESYLIKAGYNLGEHRFVLSHFNTTNKGMRNVREEFDWVVIPGELDTSTKVKLDEKGKPKAGAINYGGHRKLSMQNTNLEYKGKAGLLGEAEANVYFMKNERKSGNDKFSGYAGNVDAPNDTSVKTTGANLGFDKYLNDDTLFKYGANYRHQETTPNRAHNDKLQTTEKDDIGVYGEIIADIGNFTLTGGMRYDHFNYTSISNKKVSDGAFNPSVGIIWQATPDLSFNAVHNYATRSPRLVDALLSSGSRAADIADGTKAEQAKNTEIGFNYNNGNLSVDGTYFWQEIDNLLTSGARHRPGDKHNTIFNVGFAKNKGYEINTRYRWNGFTARLGVAESDPEYYSGNNAEGKPIRFDNREFGSNIGRTWTAGLAYRFANPNLEIGVNHRKVDDVKGQSAYMTPISGSRGNNLNLIKYGYDVTDIYANWKPFNNDKLNVNFAVNNVGDKFYYSHSAINGLPGAGREYRVGVNFTY</sequence>
<dbReference type="InterPro" id="IPR036942">
    <property type="entry name" value="Beta-barrel_TonB_sf"/>
</dbReference>
<evidence type="ECO:0000256" key="5">
    <source>
        <dbReference type="ARBA" id="ARBA00022692"/>
    </source>
</evidence>
<evidence type="ECO:0000256" key="3">
    <source>
        <dbReference type="ARBA" id="ARBA00022448"/>
    </source>
</evidence>
<evidence type="ECO:0000256" key="10">
    <source>
        <dbReference type="RuleBase" id="RU003357"/>
    </source>
</evidence>
<keyword evidence="3 9" id="KW-0813">Transport</keyword>
<protein>
    <submittedName>
        <fullName evidence="15">Brucella heme uptake protein A</fullName>
    </submittedName>
</protein>
<keyword evidence="5 9" id="KW-0812">Transmembrane</keyword>
<feature type="domain" description="TonB-dependent receptor-like beta-barrel" evidence="13">
    <location>
        <begin position="347"/>
        <end position="719"/>
    </location>
</feature>
<keyword evidence="6 10" id="KW-0798">TonB box</keyword>
<dbReference type="GO" id="GO:0044718">
    <property type="term" value="P:siderophore transmembrane transport"/>
    <property type="evidence" value="ECO:0007669"/>
    <property type="project" value="TreeGrafter"/>
</dbReference>
<feature type="region of interest" description="Disordered" evidence="11">
    <location>
        <begin position="209"/>
        <end position="238"/>
    </location>
</feature>
<dbReference type="InterPro" id="IPR039426">
    <property type="entry name" value="TonB-dep_rcpt-like"/>
</dbReference>
<evidence type="ECO:0000256" key="6">
    <source>
        <dbReference type="ARBA" id="ARBA00023077"/>
    </source>
</evidence>
<dbReference type="SUPFAM" id="SSF56935">
    <property type="entry name" value="Porins"/>
    <property type="match status" value="1"/>
</dbReference>
<evidence type="ECO:0000256" key="8">
    <source>
        <dbReference type="ARBA" id="ARBA00023237"/>
    </source>
</evidence>
<keyword evidence="4 9" id="KW-1134">Transmembrane beta strand</keyword>
<evidence type="ECO:0000256" key="7">
    <source>
        <dbReference type="ARBA" id="ARBA00023136"/>
    </source>
</evidence>
<proteinExistence type="inferred from homology"/>
<organism evidence="15 16">
    <name type="scientific">Moraxella bovis</name>
    <dbReference type="NCBI Taxonomy" id="476"/>
    <lineage>
        <taxon>Bacteria</taxon>
        <taxon>Pseudomonadati</taxon>
        <taxon>Pseudomonadota</taxon>
        <taxon>Gammaproteobacteria</taxon>
        <taxon>Moraxellales</taxon>
        <taxon>Moraxellaceae</taxon>
        <taxon>Moraxella</taxon>
    </lineage>
</organism>
<dbReference type="InterPro" id="IPR000531">
    <property type="entry name" value="Beta-barrel_TonB"/>
</dbReference>
<dbReference type="EMBL" id="UGPZ01000002">
    <property type="protein sequence ID" value="STY91235.1"/>
    <property type="molecule type" value="Genomic_DNA"/>
</dbReference>
<gene>
    <name evidence="15" type="primary">bhuA</name>
    <name evidence="15" type="ORF">NCTC9426_01282</name>
</gene>
<evidence type="ECO:0000313" key="15">
    <source>
        <dbReference type="EMBL" id="STY91235.1"/>
    </source>
</evidence>
<keyword evidence="8 9" id="KW-0998">Cell outer membrane</keyword>
<comment type="subcellular location">
    <subcellularLocation>
        <location evidence="1 9">Cell outer membrane</location>
        <topology evidence="1 9">Multi-pass membrane protein</topology>
    </subcellularLocation>
</comment>
<dbReference type="AlphaFoldDB" id="A0A378PRU6"/>
<dbReference type="InterPro" id="IPR012910">
    <property type="entry name" value="Plug_dom"/>
</dbReference>
<feature type="domain" description="TonB-dependent receptor plug" evidence="14">
    <location>
        <begin position="48"/>
        <end position="150"/>
    </location>
</feature>